<keyword evidence="3" id="KW-1185">Reference proteome</keyword>
<evidence type="ECO:0000256" key="1">
    <source>
        <dbReference type="SAM" id="MobiDB-lite"/>
    </source>
</evidence>
<accession>A0AA43QW30</accession>
<feature type="compositionally biased region" description="Polar residues" evidence="1">
    <location>
        <begin position="266"/>
        <end position="282"/>
    </location>
</feature>
<feature type="compositionally biased region" description="Low complexity" evidence="1">
    <location>
        <begin position="283"/>
        <end position="299"/>
    </location>
</feature>
<feature type="compositionally biased region" description="Basic and acidic residues" evidence="1">
    <location>
        <begin position="450"/>
        <end position="472"/>
    </location>
</feature>
<comment type="caution">
    <text evidence="2">The sequence shown here is derived from an EMBL/GenBank/DDBJ whole genome shotgun (WGS) entry which is preliminary data.</text>
</comment>
<organism evidence="2 3">
    <name type="scientific">Ramalina farinacea</name>
    <dbReference type="NCBI Taxonomy" id="258253"/>
    <lineage>
        <taxon>Eukaryota</taxon>
        <taxon>Fungi</taxon>
        <taxon>Dikarya</taxon>
        <taxon>Ascomycota</taxon>
        <taxon>Pezizomycotina</taxon>
        <taxon>Lecanoromycetes</taxon>
        <taxon>OSLEUM clade</taxon>
        <taxon>Lecanoromycetidae</taxon>
        <taxon>Lecanorales</taxon>
        <taxon>Lecanorineae</taxon>
        <taxon>Ramalinaceae</taxon>
        <taxon>Ramalina</taxon>
    </lineage>
</organism>
<reference evidence="2" key="1">
    <citation type="journal article" date="2023" name="Genome Biol. Evol.">
        <title>First Whole Genome Sequence and Flow Cytometry Genome Size Data for the Lichen-Forming Fungus Ramalina farinacea (Ascomycota).</title>
        <authorList>
            <person name="Llewellyn T."/>
            <person name="Mian S."/>
            <person name="Hill R."/>
            <person name="Leitch I.J."/>
            <person name="Gaya E."/>
        </authorList>
    </citation>
    <scope>NUCLEOTIDE SEQUENCE</scope>
    <source>
        <strain evidence="2">LIQ254RAFAR</strain>
    </source>
</reference>
<gene>
    <name evidence="2" type="ORF">OHK93_004541</name>
</gene>
<name>A0AA43QW30_9LECA</name>
<feature type="region of interest" description="Disordered" evidence="1">
    <location>
        <begin position="119"/>
        <end position="306"/>
    </location>
</feature>
<evidence type="ECO:0000313" key="2">
    <source>
        <dbReference type="EMBL" id="MDI1492759.1"/>
    </source>
</evidence>
<feature type="compositionally biased region" description="Polar residues" evidence="1">
    <location>
        <begin position="136"/>
        <end position="149"/>
    </location>
</feature>
<feature type="region of interest" description="Disordered" evidence="1">
    <location>
        <begin position="450"/>
        <end position="505"/>
    </location>
</feature>
<dbReference type="EMBL" id="JAPUFD010000021">
    <property type="protein sequence ID" value="MDI1492759.1"/>
    <property type="molecule type" value="Genomic_DNA"/>
</dbReference>
<protein>
    <submittedName>
        <fullName evidence="2">Uncharacterized protein</fullName>
    </submittedName>
</protein>
<dbReference type="AlphaFoldDB" id="A0AA43QW30"/>
<feature type="region of interest" description="Disordered" evidence="1">
    <location>
        <begin position="1"/>
        <end position="23"/>
    </location>
</feature>
<evidence type="ECO:0000313" key="3">
    <source>
        <dbReference type="Proteomes" id="UP001161017"/>
    </source>
</evidence>
<proteinExistence type="predicted"/>
<dbReference type="Proteomes" id="UP001161017">
    <property type="component" value="Unassembled WGS sequence"/>
</dbReference>
<feature type="compositionally biased region" description="Basic residues" evidence="1">
    <location>
        <begin position="166"/>
        <end position="177"/>
    </location>
</feature>
<sequence>MEETTDNGAKASSAQDTCGKSSAESGSTLKVILLNANSPDDTQAEQTKVEERNDLVRNNPGMLSDLVKQTLASRFNQQGTYLDGDDTVTFGPSHIPFHTMYKLLCENRKLCHLASARNKKLASPAKRSSHIVQPLGESTPNAESSTQNPAKDVNDDEAPEKSDKIKKPKKAKKKSKIKPNTLLPLAEMAQSPFLNNPDGDLSIPKERSPQPGRSTPADASMAGIMKKEFQDTDEELGSSGFQTPKSTAHHSAAQDSSSEDVDSMIANASNGSREQFYTPQEGSSNSSRRSSPPTTPGTKRPQKARSILRAEMLSEEIALQEETSEWQKTPENYRANAISSVADILSRTAFANRPNSSEVDGTHNDAVAREEKDPFLERPVRIDSLSFRQEASINVLEHKTPEDSEKWKIPIRSVSHDGRLDFFGRSLRCSLSGARQGILTRDAVDIEQNQAREAHASSKSPGDKNSRDDKRFKLSPIKRGRNYTGRQGSRHRTLEHKDRPDKIPYLGGGPQGVAWAYHSTSAADRILREAFIFLWEKPKTYFQPLPLRATEVDGKLEMAPAVISPSSVDNSKEPKISWDGTTVQITAHYPPWPDMRSNPAHPDFLPLFKLAEYQACEVAGYRIWRHDRELLPCALRDCSAVCSDFNPETRCCSGCGPKSMVRYCSFEHEIEDIENHWKICGMPRLVLKRIIDHATAPGNLDNVCPAIREMNGTRSFALHRQRHHASHAGGHYVLFHPTSGVPTVLKWPRTDQNWQDMDARIERLLNVVFLDGQRMKVLRYLYSLLRYMISISSINSQEPLTILKSQFASEFGSAVFRTTNQDDIFPCECQWYDGRHFAKSHLRSCRWSPWNKPAGVSIWRDETNEGIQKEVSDLENRYWILRAWAQQHPTVQNWKKRAEGAGFEEDFANSEIRFGPGFVGWGARLDNICG</sequence>